<proteinExistence type="inferred from homology"/>
<feature type="transmembrane region" description="Helical" evidence="6">
    <location>
        <begin position="105"/>
        <end position="123"/>
    </location>
</feature>
<evidence type="ECO:0000256" key="2">
    <source>
        <dbReference type="ARBA" id="ARBA00009142"/>
    </source>
</evidence>
<protein>
    <recommendedName>
        <fullName evidence="6">Probable membrane transporter protein</fullName>
    </recommendedName>
</protein>
<keyword evidence="5 6" id="KW-0472">Membrane</keyword>
<feature type="transmembrane region" description="Helical" evidence="6">
    <location>
        <begin position="81"/>
        <end position="99"/>
    </location>
</feature>
<dbReference type="Proteomes" id="UP000187338">
    <property type="component" value="Unassembled WGS sequence"/>
</dbReference>
<feature type="transmembrane region" description="Helical" evidence="6">
    <location>
        <begin position="50"/>
        <end position="69"/>
    </location>
</feature>
<comment type="caution">
    <text evidence="7">The sequence shown here is derived from an EMBL/GenBank/DDBJ whole genome shotgun (WGS) entry which is preliminary data.</text>
</comment>
<feature type="transmembrane region" description="Helical" evidence="6">
    <location>
        <begin position="12"/>
        <end position="38"/>
    </location>
</feature>
<evidence type="ECO:0000256" key="3">
    <source>
        <dbReference type="ARBA" id="ARBA00022692"/>
    </source>
</evidence>
<evidence type="ECO:0000256" key="4">
    <source>
        <dbReference type="ARBA" id="ARBA00022989"/>
    </source>
</evidence>
<keyword evidence="4 6" id="KW-1133">Transmembrane helix</keyword>
<evidence type="ECO:0000256" key="6">
    <source>
        <dbReference type="RuleBase" id="RU363041"/>
    </source>
</evidence>
<feature type="transmembrane region" description="Helical" evidence="6">
    <location>
        <begin position="160"/>
        <end position="184"/>
    </location>
</feature>
<keyword evidence="6" id="KW-1003">Cell membrane</keyword>
<evidence type="ECO:0000256" key="5">
    <source>
        <dbReference type="ARBA" id="ARBA00023136"/>
    </source>
</evidence>
<organism evidence="7 8">
    <name type="scientific">Carboxydothermus islandicus</name>
    <dbReference type="NCBI Taxonomy" id="661089"/>
    <lineage>
        <taxon>Bacteria</taxon>
        <taxon>Bacillati</taxon>
        <taxon>Bacillota</taxon>
        <taxon>Clostridia</taxon>
        <taxon>Thermoanaerobacterales</taxon>
        <taxon>Thermoanaerobacteraceae</taxon>
        <taxon>Carboxydothermus</taxon>
    </lineage>
</organism>
<accession>A0A1L8D1T5</accession>
<evidence type="ECO:0000313" key="8">
    <source>
        <dbReference type="Proteomes" id="UP000187338"/>
    </source>
</evidence>
<name>A0A1L8D1T5_9THEO</name>
<dbReference type="EMBL" id="BDJL01000033">
    <property type="protein sequence ID" value="GAV25146.1"/>
    <property type="molecule type" value="Genomic_DNA"/>
</dbReference>
<gene>
    <name evidence="7" type="ORF">ciss_10790</name>
</gene>
<dbReference type="PANTHER" id="PTHR43701">
    <property type="entry name" value="MEMBRANE TRANSPORTER PROTEIN MJ0441-RELATED"/>
    <property type="match status" value="1"/>
</dbReference>
<comment type="similarity">
    <text evidence="2 6">Belongs to the 4-toluene sulfonate uptake permease (TSUP) (TC 2.A.102) family.</text>
</comment>
<feature type="transmembrane region" description="Helical" evidence="6">
    <location>
        <begin position="196"/>
        <end position="217"/>
    </location>
</feature>
<evidence type="ECO:0000313" key="7">
    <source>
        <dbReference type="EMBL" id="GAV25146.1"/>
    </source>
</evidence>
<dbReference type="GO" id="GO:0005886">
    <property type="term" value="C:plasma membrane"/>
    <property type="evidence" value="ECO:0007669"/>
    <property type="project" value="UniProtKB-SubCell"/>
</dbReference>
<dbReference type="PANTHER" id="PTHR43701:SF2">
    <property type="entry name" value="MEMBRANE TRANSPORTER PROTEIN YJNA-RELATED"/>
    <property type="match status" value="1"/>
</dbReference>
<sequence length="273" mass="29150">MGAGVEIMEHLLNVIIGIFVGMIGTLIGAGGGFILIPYLILVAKFSPQTAAGTSLFMVFFNALSGSIAYIRQKRVDFRTAFYFALATIPGAILGAYLNSFLHSRLFNVLFALLLLFLAVRTFFHKTNNDKKEIQEKKIPGQETREIIDAEGNKYEYSFNLWLGIGISLGVGVISSLLGIGGGIVHVPLMGFLGFPMHIATATSHFILVITSLIGVISHIAYGHVVFPKAIAYAIGAIIGAQIGARISAKISGSTIKKGLAIALALVAVRLLTL</sequence>
<evidence type="ECO:0000256" key="1">
    <source>
        <dbReference type="ARBA" id="ARBA00004141"/>
    </source>
</evidence>
<reference evidence="8" key="1">
    <citation type="submission" date="2016-12" db="EMBL/GenBank/DDBJ databases">
        <title>Draft Genome Sequences od Carboxydothermus pertinax and islandicus, Hydrogenogenic Carboxydotrophic Bacteria.</title>
        <authorList>
            <person name="Fukuyama Y."/>
            <person name="Ohmae K."/>
            <person name="Yoneda Y."/>
            <person name="Yoshida T."/>
            <person name="Sako Y."/>
        </authorList>
    </citation>
    <scope>NUCLEOTIDE SEQUENCE [LARGE SCALE GENOMIC DNA]</scope>
    <source>
        <strain evidence="8">SET</strain>
    </source>
</reference>
<dbReference type="InterPro" id="IPR002781">
    <property type="entry name" value="TM_pro_TauE-like"/>
</dbReference>
<keyword evidence="8" id="KW-1185">Reference proteome</keyword>
<comment type="subcellular location">
    <subcellularLocation>
        <location evidence="6">Cell membrane</location>
        <topology evidence="6">Multi-pass membrane protein</topology>
    </subcellularLocation>
    <subcellularLocation>
        <location evidence="1">Membrane</location>
        <topology evidence="1">Multi-pass membrane protein</topology>
    </subcellularLocation>
</comment>
<dbReference type="Pfam" id="PF01925">
    <property type="entry name" value="TauE"/>
    <property type="match status" value="1"/>
</dbReference>
<dbReference type="STRING" id="661089.ciss_10790"/>
<dbReference type="AlphaFoldDB" id="A0A1L8D1T5"/>
<dbReference type="InterPro" id="IPR051598">
    <property type="entry name" value="TSUP/Inactive_protease-like"/>
</dbReference>
<keyword evidence="3 6" id="KW-0812">Transmembrane</keyword>